<protein>
    <recommendedName>
        <fullName evidence="3">SHOCT domain-containing protein</fullName>
    </recommendedName>
</protein>
<accession>A0ABV9E872</accession>
<comment type="caution">
    <text evidence="1">The sequence shown here is derived from an EMBL/GenBank/DDBJ whole genome shotgun (WGS) entry which is preliminary data.</text>
</comment>
<reference evidence="2" key="1">
    <citation type="journal article" date="2019" name="Int. J. Syst. Evol. Microbiol.">
        <title>The Global Catalogue of Microorganisms (GCM) 10K type strain sequencing project: providing services to taxonomists for standard genome sequencing and annotation.</title>
        <authorList>
            <consortium name="The Broad Institute Genomics Platform"/>
            <consortium name="The Broad Institute Genome Sequencing Center for Infectious Disease"/>
            <person name="Wu L."/>
            <person name="Ma J."/>
        </authorList>
    </citation>
    <scope>NUCLEOTIDE SEQUENCE [LARGE SCALE GENOMIC DNA]</scope>
    <source>
        <strain evidence="2">CCUG 49560</strain>
    </source>
</reference>
<evidence type="ECO:0008006" key="3">
    <source>
        <dbReference type="Google" id="ProtNLM"/>
    </source>
</evidence>
<dbReference type="RefSeq" id="WP_262843787.1">
    <property type="nucleotide sequence ID" value="NZ_JANZYP010000021.1"/>
</dbReference>
<dbReference type="EMBL" id="JBHSFN010000002">
    <property type="protein sequence ID" value="MFC4585154.1"/>
    <property type="molecule type" value="Genomic_DNA"/>
</dbReference>
<dbReference type="Proteomes" id="UP001595891">
    <property type="component" value="Unassembled WGS sequence"/>
</dbReference>
<evidence type="ECO:0000313" key="1">
    <source>
        <dbReference type="EMBL" id="MFC4585154.1"/>
    </source>
</evidence>
<gene>
    <name evidence="1" type="ORF">ACFO8L_03645</name>
</gene>
<name>A0ABV9E872_9ACTN</name>
<organism evidence="1 2">
    <name type="scientific">Sphaerisporangium corydalis</name>
    <dbReference type="NCBI Taxonomy" id="1441875"/>
    <lineage>
        <taxon>Bacteria</taxon>
        <taxon>Bacillati</taxon>
        <taxon>Actinomycetota</taxon>
        <taxon>Actinomycetes</taxon>
        <taxon>Streptosporangiales</taxon>
        <taxon>Streptosporangiaceae</taxon>
        <taxon>Sphaerisporangium</taxon>
    </lineage>
</organism>
<evidence type="ECO:0000313" key="2">
    <source>
        <dbReference type="Proteomes" id="UP001595891"/>
    </source>
</evidence>
<keyword evidence="2" id="KW-1185">Reference proteome</keyword>
<sequence length="87" mass="9740">MYMFGLAMNGWEALLLTLSCVLVWATIIGGVRSVLQEAHSTSARAGTSPEEDLLFERFAHGEIGDDEYRYHREALRGTPHACEQPCR</sequence>
<proteinExistence type="predicted"/>